<dbReference type="PROSITE" id="PS50011">
    <property type="entry name" value="PROTEIN_KINASE_DOM"/>
    <property type="match status" value="3"/>
</dbReference>
<dbReference type="GO" id="GO:0019221">
    <property type="term" value="P:cytokine-mediated signaling pathway"/>
    <property type="evidence" value="ECO:0007669"/>
    <property type="project" value="TreeGrafter"/>
</dbReference>
<keyword evidence="7" id="KW-0472">Membrane</keyword>
<dbReference type="PROSITE" id="PS50057">
    <property type="entry name" value="FERM_3"/>
    <property type="match status" value="1"/>
</dbReference>
<dbReference type="GO" id="GO:0012505">
    <property type="term" value="C:endomembrane system"/>
    <property type="evidence" value="ECO:0007669"/>
    <property type="project" value="UniProtKB-SubCell"/>
</dbReference>
<dbReference type="InterPro" id="IPR036860">
    <property type="entry name" value="SH2_dom_sf"/>
</dbReference>
<dbReference type="GO" id="GO:0007259">
    <property type="term" value="P:cell surface receptor signaling pathway via JAK-STAT"/>
    <property type="evidence" value="ECO:0007669"/>
    <property type="project" value="TreeGrafter"/>
</dbReference>
<dbReference type="GO" id="GO:0005829">
    <property type="term" value="C:cytosol"/>
    <property type="evidence" value="ECO:0007669"/>
    <property type="project" value="TreeGrafter"/>
</dbReference>
<dbReference type="InterPro" id="IPR001245">
    <property type="entry name" value="Ser-Thr/Tyr_kinase_cat_dom"/>
</dbReference>
<dbReference type="Gene3D" id="3.30.200.20">
    <property type="entry name" value="Phosphorylase Kinase, domain 1"/>
    <property type="match status" value="1"/>
</dbReference>
<dbReference type="Pfam" id="PF21990">
    <property type="entry name" value="SH2_1"/>
    <property type="match status" value="1"/>
</dbReference>
<evidence type="ECO:0000256" key="2">
    <source>
        <dbReference type="ARBA" id="ARBA00022679"/>
    </source>
</evidence>
<evidence type="ECO:0000259" key="12">
    <source>
        <dbReference type="PROSITE" id="PS50011"/>
    </source>
</evidence>
<reference evidence="14" key="1">
    <citation type="submission" date="2022-08" db="UniProtKB">
        <authorList>
            <consortium name="EnsemblMetazoa"/>
        </authorList>
    </citation>
    <scope>IDENTIFICATION</scope>
    <source>
        <strain evidence="14">05x7-T-G4-1.051#20</strain>
    </source>
</reference>
<evidence type="ECO:0000256" key="3">
    <source>
        <dbReference type="ARBA" id="ARBA00022741"/>
    </source>
</evidence>
<feature type="domain" description="Protein kinase" evidence="12">
    <location>
        <begin position="1290"/>
        <end position="1560"/>
    </location>
</feature>
<dbReference type="PANTHER" id="PTHR45807:SF7">
    <property type="entry name" value="TYROSINE-PROTEIN KINASE HOPSCOTCH"/>
    <property type="match status" value="1"/>
</dbReference>
<evidence type="ECO:0000256" key="5">
    <source>
        <dbReference type="ARBA" id="ARBA00022840"/>
    </source>
</evidence>
<protein>
    <recommendedName>
        <fullName evidence="16">Non-specific protein-tyrosine kinase</fullName>
    </recommendedName>
</protein>
<keyword evidence="15" id="KW-1185">Reference proteome</keyword>
<evidence type="ECO:0000256" key="4">
    <source>
        <dbReference type="ARBA" id="ARBA00022777"/>
    </source>
</evidence>
<dbReference type="SUPFAM" id="SSF55550">
    <property type="entry name" value="SH2 domain"/>
    <property type="match status" value="1"/>
</dbReference>
<dbReference type="Gene3D" id="1.10.510.10">
    <property type="entry name" value="Transferase(Phosphotransferase) domain 1"/>
    <property type="match status" value="3"/>
</dbReference>
<feature type="compositionally biased region" description="Low complexity" evidence="11">
    <location>
        <begin position="8"/>
        <end position="20"/>
    </location>
</feature>
<feature type="domain" description="Protein kinase" evidence="12">
    <location>
        <begin position="971"/>
        <end position="1236"/>
    </location>
</feature>
<dbReference type="InterPro" id="IPR051286">
    <property type="entry name" value="JAK"/>
</dbReference>
<feature type="compositionally biased region" description="Basic and acidic residues" evidence="11">
    <location>
        <begin position="1258"/>
        <end position="1272"/>
    </location>
</feature>
<dbReference type="GO" id="GO:0005126">
    <property type="term" value="F:cytokine receptor binding"/>
    <property type="evidence" value="ECO:0007669"/>
    <property type="project" value="TreeGrafter"/>
</dbReference>
<feature type="binding site" evidence="10">
    <location>
        <position position="1321"/>
    </location>
    <ligand>
        <name>ATP</name>
        <dbReference type="ChEBI" id="CHEBI:30616"/>
    </ligand>
</feature>
<keyword evidence="4" id="KW-0418">Kinase</keyword>
<keyword evidence="6" id="KW-0727">SH2 domain</keyword>
<evidence type="ECO:0000256" key="8">
    <source>
        <dbReference type="ARBA" id="ARBA00023137"/>
    </source>
</evidence>
<dbReference type="FunFam" id="1.10.510.10:FF:001512">
    <property type="entry name" value="Receptor tyrosine-protein kinase erbB-2"/>
    <property type="match status" value="2"/>
</dbReference>
<evidence type="ECO:0000256" key="6">
    <source>
        <dbReference type="ARBA" id="ARBA00022999"/>
    </source>
</evidence>
<feature type="domain" description="FERM" evidence="13">
    <location>
        <begin position="98"/>
        <end position="430"/>
    </location>
</feature>
<dbReference type="CDD" id="cd00192">
    <property type="entry name" value="PTKc"/>
    <property type="match status" value="2"/>
</dbReference>
<evidence type="ECO:0000256" key="1">
    <source>
        <dbReference type="ARBA" id="ARBA00004308"/>
    </source>
</evidence>
<evidence type="ECO:0000256" key="10">
    <source>
        <dbReference type="PROSITE-ProRule" id="PRU10141"/>
    </source>
</evidence>
<dbReference type="Pfam" id="PF07714">
    <property type="entry name" value="PK_Tyr_Ser-Thr"/>
    <property type="match status" value="3"/>
</dbReference>
<dbReference type="InterPro" id="IPR000980">
    <property type="entry name" value="SH2"/>
</dbReference>
<dbReference type="InterPro" id="IPR000719">
    <property type="entry name" value="Prot_kinase_dom"/>
</dbReference>
<feature type="compositionally biased region" description="Polar residues" evidence="11">
    <location>
        <begin position="35"/>
        <end position="47"/>
    </location>
</feature>
<proteinExistence type="predicted"/>
<evidence type="ECO:0000256" key="9">
    <source>
        <dbReference type="ARBA" id="ARBA00051245"/>
    </source>
</evidence>
<evidence type="ECO:0000256" key="11">
    <source>
        <dbReference type="SAM" id="MobiDB-lite"/>
    </source>
</evidence>
<dbReference type="GO" id="GO:0005524">
    <property type="term" value="F:ATP binding"/>
    <property type="evidence" value="ECO:0007669"/>
    <property type="project" value="UniProtKB-UniRule"/>
</dbReference>
<organism evidence="14 15">
    <name type="scientific">Magallana gigas</name>
    <name type="common">Pacific oyster</name>
    <name type="synonym">Crassostrea gigas</name>
    <dbReference type="NCBI Taxonomy" id="29159"/>
    <lineage>
        <taxon>Eukaryota</taxon>
        <taxon>Metazoa</taxon>
        <taxon>Spiralia</taxon>
        <taxon>Lophotrochozoa</taxon>
        <taxon>Mollusca</taxon>
        <taxon>Bivalvia</taxon>
        <taxon>Autobranchia</taxon>
        <taxon>Pteriomorphia</taxon>
        <taxon>Ostreida</taxon>
        <taxon>Ostreoidea</taxon>
        <taxon>Ostreidae</taxon>
        <taxon>Magallana</taxon>
    </lineage>
</organism>
<dbReference type="InterPro" id="IPR041046">
    <property type="entry name" value="FERM_F2"/>
</dbReference>
<dbReference type="Pfam" id="PF18377">
    <property type="entry name" value="FERM_F2"/>
    <property type="match status" value="1"/>
</dbReference>
<keyword evidence="8" id="KW-0829">Tyrosine-protein kinase</keyword>
<evidence type="ECO:0000313" key="14">
    <source>
        <dbReference type="EnsemblMetazoa" id="G5134.1:cds"/>
    </source>
</evidence>
<evidence type="ECO:0000259" key="13">
    <source>
        <dbReference type="PROSITE" id="PS50057"/>
    </source>
</evidence>
<dbReference type="GO" id="GO:0048468">
    <property type="term" value="P:cell development"/>
    <property type="evidence" value="ECO:0007669"/>
    <property type="project" value="UniProtKB-ARBA"/>
</dbReference>
<dbReference type="GO" id="GO:0050793">
    <property type="term" value="P:regulation of developmental process"/>
    <property type="evidence" value="ECO:0007669"/>
    <property type="project" value="UniProtKB-ARBA"/>
</dbReference>
<dbReference type="EnsemblMetazoa" id="G5134.1">
    <property type="protein sequence ID" value="G5134.1:cds"/>
    <property type="gene ID" value="G5134"/>
</dbReference>
<feature type="region of interest" description="Disordered" evidence="11">
    <location>
        <begin position="1240"/>
        <end position="1272"/>
    </location>
</feature>
<feature type="compositionally biased region" description="Low complexity" evidence="11">
    <location>
        <begin position="48"/>
        <end position="63"/>
    </location>
</feature>
<evidence type="ECO:0000313" key="15">
    <source>
        <dbReference type="Proteomes" id="UP000005408"/>
    </source>
</evidence>
<name>A0A8W8N8Z5_MAGGI</name>
<accession>A0A8W8N8Z5</accession>
<dbReference type="GO" id="GO:0030182">
    <property type="term" value="P:neuron differentiation"/>
    <property type="evidence" value="ECO:0007669"/>
    <property type="project" value="UniProtKB-ARBA"/>
</dbReference>
<comment type="subcellular location">
    <subcellularLocation>
        <location evidence="1">Endomembrane system</location>
    </subcellularLocation>
</comment>
<sequence length="1563" mass="178937">MSKTQLINSDASANTNSANSHIELVPGGSAETGPDSVSSTHTQVTNLTSTTVNGPSTSSSSSSPREERLAPPITSADLDSQPVQNILSSVSVQSTSGVCLQVELHDGTVYNVDSRDNPTVVEDLCIQLLKRYFPKMGPAAVQLFGLASIDKKQIPKMLWVNPCITIEELKRHILNSPTAGGKNTFFLRIRYVPGRKFLHNLPALGPEILKYLYLQCKDDFVKSRLSDIYEQDIKNEAKARGYAVLSIVIASKMEEKDCQDILNKQKLEAFLPSHLVVRLWRGYQLRKNMKTKTEEFLAQHSNTKVEELLMGYIKDVLNEVQSYGRERYEAKKVSGSLRPVHITLDIQQHEDNVNTQYKGLFIDNEFFSSIDDFRSIHITPNHADQKKLSWNVHLDRSNGCPEVLRFDSKTVAESFVSGVNGYYRLITDYYMNLSQQMELPSLQEINRLKCHGPIDTSTAVRKLKTKDLSDEYYILKQSMQVFDQLAILFCYGGQTRKRLIDKKENMYCLEGENEEEFKDINCLIKYMAETRNLLPKRPIKVKPQQGPVDVLRKLFVEEIIPDDDEEAAMNNQRRKPYIILPEEIKIKELIERGTFTEVFVCDLESGTLHAAKRLRQTSNDQMFRCYEHFQHAVQQLIRMEDPKFFVRVHGLVLSTPPMLVMEKAQYGSLASFFRRRQTSQPIKPFHLLNAASQVAQGMLFLNEHQLVHGNLCCRNLLVFRYEIDDILVKIGDPGMVSLMNSLDLSLPQNRSRLLFLAPELYPDYRKCDSKMTPQSDVFAFGTTLWEMFAHGQNPVETRKLKNLSNLEILQTPAHTRLDPPRSLDEATEWKRKVLDLMSLCWKPVEDRPAPNLLLRDLRAQVADYDSSQRGHGYSSIRREFEDDIQDQCRDGNAVPDLISSTQESQPLRPMLSPTLPPVNAAFIPPAPFMSTPSRASLNTESLSNKAGGVYNRSLPELPLDFKYIISSRRLQIQEKQLGSGHYGVVKEGMLFASQDDRSNPQKIAAKELKGDFQNVIDSEEFKEEAVLMSKLEHDNVVKFLGISDNMLILEYVEKGALNMYLRKFRKQNTYLPVWRLMKMISDVAQGMAYLASMRVIHCDLAGRNVLLTDKLVAKITDFGLAKILQKDKDYYTRSTGKELPLMWCSPESIANRKFTTKGDIWSYGILMWEVFTHAKPPVLCSNFSKEGFKKLEEGKRLKRPTHCPELVYQFMEKCWKFKPEERPDFNEACQSCREFAKIYPEPEQRVPDPPPDVPPEVSEPKKEKLTVPPDDQKLPASDNLKYMINTNLIRLEEKIIGKGHFGSVKRGTYTLKGKDIPIAVKVFQAMQRDMIEKEMFKEVDVLGALDNPHIVKLHGFTKKPDIMMIMEYVENGSLKNYLDQTRTSGGRVPESRLIAIVIDVVKGMEYLSEVKVLHCDLAARNILLTKDYMAKIADFGLSKLMTGDKDYYTRKGQDFIPLMWCAPEVIDKTKYSSKTDVWSFGVVLWECFSQGQTPKIFDVGDKELRKVTYYYLEKGGRLTKPSGCHDEVYDLMQKCWEWEADKRPPFNQIFFRCLQLQEMFGKV</sequence>
<dbReference type="PRINTS" id="PR00109">
    <property type="entry name" value="TYRKINASE"/>
</dbReference>
<keyword evidence="5 10" id="KW-0067">ATP-binding</keyword>
<comment type="catalytic activity">
    <reaction evidence="9">
        <text>L-tyrosyl-[protein] + ATP = O-phospho-L-tyrosyl-[protein] + ADP + H(+)</text>
        <dbReference type="Rhea" id="RHEA:10596"/>
        <dbReference type="Rhea" id="RHEA-COMP:10136"/>
        <dbReference type="Rhea" id="RHEA-COMP:20101"/>
        <dbReference type="ChEBI" id="CHEBI:15378"/>
        <dbReference type="ChEBI" id="CHEBI:30616"/>
        <dbReference type="ChEBI" id="CHEBI:46858"/>
        <dbReference type="ChEBI" id="CHEBI:61978"/>
        <dbReference type="ChEBI" id="CHEBI:456216"/>
        <dbReference type="EC" id="2.7.10.2"/>
    </reaction>
</comment>
<dbReference type="GO" id="GO:0035556">
    <property type="term" value="P:intracellular signal transduction"/>
    <property type="evidence" value="ECO:0007669"/>
    <property type="project" value="TreeGrafter"/>
</dbReference>
<keyword evidence="2" id="KW-0808">Transferase</keyword>
<evidence type="ECO:0000256" key="7">
    <source>
        <dbReference type="ARBA" id="ARBA00023136"/>
    </source>
</evidence>
<feature type="binding site" evidence="10">
    <location>
        <position position="1006"/>
    </location>
    <ligand>
        <name>ATP</name>
        <dbReference type="ChEBI" id="CHEBI:30616"/>
    </ligand>
</feature>
<dbReference type="InterPro" id="IPR008266">
    <property type="entry name" value="Tyr_kinase_AS"/>
</dbReference>
<dbReference type="Proteomes" id="UP000005408">
    <property type="component" value="Unassembled WGS sequence"/>
</dbReference>
<feature type="region of interest" description="Disordered" evidence="11">
    <location>
        <begin position="1"/>
        <end position="78"/>
    </location>
</feature>
<dbReference type="InterPro" id="IPR017441">
    <property type="entry name" value="Protein_kinase_ATP_BS"/>
</dbReference>
<dbReference type="PANTHER" id="PTHR45807">
    <property type="entry name" value="TYROSINE-PROTEIN KINASE HOPSCOTCH"/>
    <property type="match status" value="1"/>
</dbReference>
<keyword evidence="3 10" id="KW-0547">Nucleotide-binding</keyword>
<dbReference type="SUPFAM" id="SSF56112">
    <property type="entry name" value="Protein kinase-like (PK-like)"/>
    <property type="match status" value="3"/>
</dbReference>
<evidence type="ECO:0008006" key="16">
    <source>
        <dbReference type="Google" id="ProtNLM"/>
    </source>
</evidence>
<dbReference type="InterPro" id="IPR011009">
    <property type="entry name" value="Kinase-like_dom_sf"/>
</dbReference>
<feature type="domain" description="Protein kinase" evidence="12">
    <location>
        <begin position="584"/>
        <end position="861"/>
    </location>
</feature>
<dbReference type="PROSITE" id="PS00107">
    <property type="entry name" value="PROTEIN_KINASE_ATP"/>
    <property type="match status" value="2"/>
</dbReference>
<dbReference type="InterPro" id="IPR000299">
    <property type="entry name" value="FERM_domain"/>
</dbReference>
<dbReference type="GO" id="GO:0004715">
    <property type="term" value="F:non-membrane spanning protein tyrosine kinase activity"/>
    <property type="evidence" value="ECO:0007669"/>
    <property type="project" value="UniProtKB-EC"/>
</dbReference>
<dbReference type="PROSITE" id="PS00109">
    <property type="entry name" value="PROTEIN_KINASE_TYR"/>
    <property type="match status" value="2"/>
</dbReference>
<dbReference type="Gene3D" id="3.30.505.10">
    <property type="entry name" value="SH2 domain"/>
    <property type="match status" value="1"/>
</dbReference>